<evidence type="ECO:0000313" key="3">
    <source>
        <dbReference type="EMBL" id="MEJ8858975.1"/>
    </source>
</evidence>
<accession>A0ABU8XGH6</accession>
<dbReference type="PROSITE" id="PS51257">
    <property type="entry name" value="PROKAR_LIPOPROTEIN"/>
    <property type="match status" value="1"/>
</dbReference>
<feature type="chain" id="PRO_5046473824" evidence="1">
    <location>
        <begin position="20"/>
        <end position="146"/>
    </location>
</feature>
<dbReference type="InterPro" id="IPR031939">
    <property type="entry name" value="Adhesin_E-like"/>
</dbReference>
<reference evidence="3 4" key="1">
    <citation type="submission" date="2024-03" db="EMBL/GenBank/DDBJ databases">
        <title>Novel species of the genus Variovorax.</title>
        <authorList>
            <person name="Liu Q."/>
            <person name="Xin Y.-H."/>
        </authorList>
    </citation>
    <scope>NUCLEOTIDE SEQUENCE [LARGE SCALE GENOMIC DNA]</scope>
    <source>
        <strain evidence="3 4">KACC 18901</strain>
    </source>
</reference>
<dbReference type="EMBL" id="JBBKZS010000022">
    <property type="protein sequence ID" value="MEJ8858975.1"/>
    <property type="molecule type" value="Genomic_DNA"/>
</dbReference>
<comment type="caution">
    <text evidence="3">The sequence shown here is derived from an EMBL/GenBank/DDBJ whole genome shotgun (WGS) entry which is preliminary data.</text>
</comment>
<keyword evidence="1" id="KW-0732">Signal</keyword>
<gene>
    <name evidence="3" type="ORF">WKW79_30700</name>
</gene>
<name>A0ABU8XGH6_9BURK</name>
<proteinExistence type="predicted"/>
<evidence type="ECO:0000256" key="1">
    <source>
        <dbReference type="SAM" id="SignalP"/>
    </source>
</evidence>
<organism evidence="3 4">
    <name type="scientific">Variovorax robiniae</name>
    <dbReference type="NCBI Taxonomy" id="1836199"/>
    <lineage>
        <taxon>Bacteria</taxon>
        <taxon>Pseudomonadati</taxon>
        <taxon>Pseudomonadota</taxon>
        <taxon>Betaproteobacteria</taxon>
        <taxon>Burkholderiales</taxon>
        <taxon>Comamonadaceae</taxon>
        <taxon>Variovorax</taxon>
    </lineage>
</organism>
<dbReference type="RefSeq" id="WP_340339028.1">
    <property type="nucleotide sequence ID" value="NZ_JBBKZS010000022.1"/>
</dbReference>
<evidence type="ECO:0000313" key="4">
    <source>
        <dbReference type="Proteomes" id="UP001367030"/>
    </source>
</evidence>
<dbReference type="Proteomes" id="UP001367030">
    <property type="component" value="Unassembled WGS sequence"/>
</dbReference>
<feature type="signal peptide" evidence="1">
    <location>
        <begin position="1"/>
        <end position="19"/>
    </location>
</feature>
<feature type="domain" description="Surface-adhesin protein E-like" evidence="2">
    <location>
        <begin position="30"/>
        <end position="137"/>
    </location>
</feature>
<sequence>MKKWFVSVLLAGAGAGACATGTTWFTVVGNPIDPKVDTVEVDPVAITTAGGVKNMYMRVNRSKQRLNWDKLPYRSYEARIAFDCNAKKGDYMIATFYPEPLWTGLPVITTDYSDAPKPLQLRDMEPNPTDRIIRAACRPSEPRKAS</sequence>
<protein>
    <submittedName>
        <fullName evidence="3">Surface-adhesin E family protein</fullName>
    </submittedName>
</protein>
<dbReference type="Pfam" id="PF16747">
    <property type="entry name" value="Adhesin_E"/>
    <property type="match status" value="1"/>
</dbReference>
<keyword evidence="4" id="KW-1185">Reference proteome</keyword>
<evidence type="ECO:0000259" key="2">
    <source>
        <dbReference type="Pfam" id="PF16747"/>
    </source>
</evidence>